<protein>
    <submittedName>
        <fullName evidence="10">ABC transporter ATP-binding protein</fullName>
    </submittedName>
</protein>
<sequence>MIAIVSSFLLVSTVIGVLLPYLLKLLIDESQSSSTSQSVSLFSFSNLYFLAFAYAMGWLISQAIDQFKNMFSALFFRNFESALVYKGLENYFNLKYEEQKKIEAGVFNADLWRGASGFSQITYTILFVIIPIVIQIIGMVWVLAHNIGVIYSLYFLIFSIITLALSLLITFKTHDIFTAMYESRNSLNQFIIEKISGAYDIKVNASLNYELKEFDNRIHTFKRKAGHNYKKAVVFMLYQLIFIGFFLLFFMLLSVYLFQQKQQITAGDFVLISTYIVSLTLPLMMMSQSIIRLRGDFIAAQKYYDYFNLQKDELSQKQLNQSTSLYEFRHSNFMLGQYLVHDFNFKIEHGKCYVAIGRTGIGKTSFIHYLIGLQQIQKGQLKYKDVDISEQFSAQIFKEIAFVSQNPIVYSGTLRQNLVHNSQYNYSDQDLYEWLDRFHLTKILHKNNIQLDDDLQDIYKSFSGGEKQRISIIRAMLKRPELLIMDEPTAALDERTSLELMPFIRKRVPTIFMISHANYALEFADEIIDFNQLIVASTEVELDHK</sequence>
<dbReference type="Gene3D" id="3.40.50.300">
    <property type="entry name" value="P-loop containing nucleotide triphosphate hydrolases"/>
    <property type="match status" value="1"/>
</dbReference>
<dbReference type="InterPro" id="IPR017871">
    <property type="entry name" value="ABC_transporter-like_CS"/>
</dbReference>
<dbReference type="PANTHER" id="PTHR24221">
    <property type="entry name" value="ATP-BINDING CASSETTE SUB-FAMILY B"/>
    <property type="match status" value="1"/>
</dbReference>
<keyword evidence="5 7" id="KW-1133">Transmembrane helix</keyword>
<dbReference type="Proteomes" id="UP000502297">
    <property type="component" value="Chromosome"/>
</dbReference>
<feature type="transmembrane region" description="Helical" evidence="7">
    <location>
        <begin position="264"/>
        <end position="284"/>
    </location>
</feature>
<gene>
    <name evidence="10" type="ORF">G8E00_05875</name>
</gene>
<feature type="transmembrane region" description="Helical" evidence="7">
    <location>
        <begin position="7"/>
        <end position="27"/>
    </location>
</feature>
<proteinExistence type="predicted"/>
<dbReference type="InterPro" id="IPR003439">
    <property type="entry name" value="ABC_transporter-like_ATP-bd"/>
</dbReference>
<dbReference type="Pfam" id="PF00664">
    <property type="entry name" value="ABC_membrane"/>
    <property type="match status" value="1"/>
</dbReference>
<keyword evidence="2 7" id="KW-0812">Transmembrane</keyword>
<feature type="transmembrane region" description="Helical" evidence="7">
    <location>
        <begin position="232"/>
        <end position="258"/>
    </location>
</feature>
<dbReference type="AlphaFoldDB" id="A0A6G8RUE7"/>
<dbReference type="GO" id="GO:0005524">
    <property type="term" value="F:ATP binding"/>
    <property type="evidence" value="ECO:0007669"/>
    <property type="project" value="UniProtKB-KW"/>
</dbReference>
<evidence type="ECO:0000256" key="3">
    <source>
        <dbReference type="ARBA" id="ARBA00022741"/>
    </source>
</evidence>
<dbReference type="GO" id="GO:0034040">
    <property type="term" value="F:ATPase-coupled lipid transmembrane transporter activity"/>
    <property type="evidence" value="ECO:0007669"/>
    <property type="project" value="TreeGrafter"/>
</dbReference>
<name>A0A6G8RUE7_9GAMM</name>
<evidence type="ECO:0000256" key="4">
    <source>
        <dbReference type="ARBA" id="ARBA00022840"/>
    </source>
</evidence>
<evidence type="ECO:0000256" key="2">
    <source>
        <dbReference type="ARBA" id="ARBA00022692"/>
    </source>
</evidence>
<dbReference type="KEGG" id="asha:G8E00_05875"/>
<feature type="transmembrane region" description="Helical" evidence="7">
    <location>
        <begin position="150"/>
        <end position="171"/>
    </location>
</feature>
<keyword evidence="11" id="KW-1185">Reference proteome</keyword>
<dbReference type="Gene3D" id="1.20.1560.10">
    <property type="entry name" value="ABC transporter type 1, transmembrane domain"/>
    <property type="match status" value="1"/>
</dbReference>
<evidence type="ECO:0000313" key="10">
    <source>
        <dbReference type="EMBL" id="QIO05511.1"/>
    </source>
</evidence>
<keyword evidence="4 10" id="KW-0067">ATP-binding</keyword>
<keyword evidence="6 7" id="KW-0472">Membrane</keyword>
<dbReference type="SUPFAM" id="SSF90123">
    <property type="entry name" value="ABC transporter transmembrane region"/>
    <property type="match status" value="1"/>
</dbReference>
<dbReference type="PROSITE" id="PS00211">
    <property type="entry name" value="ABC_TRANSPORTER_1"/>
    <property type="match status" value="1"/>
</dbReference>
<dbReference type="GO" id="GO:0005886">
    <property type="term" value="C:plasma membrane"/>
    <property type="evidence" value="ECO:0007669"/>
    <property type="project" value="UniProtKB-SubCell"/>
</dbReference>
<dbReference type="InterPro" id="IPR027417">
    <property type="entry name" value="P-loop_NTPase"/>
</dbReference>
<dbReference type="InterPro" id="IPR039421">
    <property type="entry name" value="Type_1_exporter"/>
</dbReference>
<dbReference type="InterPro" id="IPR036640">
    <property type="entry name" value="ABC1_TM_sf"/>
</dbReference>
<feature type="domain" description="ABC transporter" evidence="8">
    <location>
        <begin position="320"/>
        <end position="542"/>
    </location>
</feature>
<evidence type="ECO:0000259" key="9">
    <source>
        <dbReference type="PROSITE" id="PS50929"/>
    </source>
</evidence>
<dbReference type="PANTHER" id="PTHR24221:SF654">
    <property type="entry name" value="ATP-BINDING CASSETTE SUB-FAMILY B MEMBER 6"/>
    <property type="match status" value="1"/>
</dbReference>
<dbReference type="SMART" id="SM00382">
    <property type="entry name" value="AAA"/>
    <property type="match status" value="1"/>
</dbReference>
<dbReference type="PROSITE" id="PS50893">
    <property type="entry name" value="ABC_TRANSPORTER_2"/>
    <property type="match status" value="1"/>
</dbReference>
<evidence type="ECO:0000256" key="5">
    <source>
        <dbReference type="ARBA" id="ARBA00022989"/>
    </source>
</evidence>
<feature type="transmembrane region" description="Helical" evidence="7">
    <location>
        <begin position="121"/>
        <end position="144"/>
    </location>
</feature>
<keyword evidence="3" id="KW-0547">Nucleotide-binding</keyword>
<reference evidence="10 11" key="1">
    <citation type="submission" date="2020-03" db="EMBL/GenBank/DDBJ databases">
        <authorList>
            <person name="Zhu W."/>
        </authorList>
    </citation>
    <scope>NUCLEOTIDE SEQUENCE [LARGE SCALE GENOMIC DNA]</scope>
    <source>
        <strain evidence="10 11">323-1</strain>
    </source>
</reference>
<evidence type="ECO:0000313" key="11">
    <source>
        <dbReference type="Proteomes" id="UP000502297"/>
    </source>
</evidence>
<dbReference type="Pfam" id="PF00005">
    <property type="entry name" value="ABC_tran"/>
    <property type="match status" value="1"/>
</dbReference>
<comment type="subcellular location">
    <subcellularLocation>
        <location evidence="1">Cell membrane</location>
        <topology evidence="1">Multi-pass membrane protein</topology>
    </subcellularLocation>
</comment>
<feature type="transmembrane region" description="Helical" evidence="7">
    <location>
        <begin position="39"/>
        <end position="60"/>
    </location>
</feature>
<dbReference type="EMBL" id="CP049801">
    <property type="protein sequence ID" value="QIO05511.1"/>
    <property type="molecule type" value="Genomic_DNA"/>
</dbReference>
<dbReference type="GO" id="GO:0140359">
    <property type="term" value="F:ABC-type transporter activity"/>
    <property type="evidence" value="ECO:0007669"/>
    <property type="project" value="InterPro"/>
</dbReference>
<accession>A0A6G8RUE7</accession>
<dbReference type="GO" id="GO:0016887">
    <property type="term" value="F:ATP hydrolysis activity"/>
    <property type="evidence" value="ECO:0007669"/>
    <property type="project" value="InterPro"/>
</dbReference>
<dbReference type="InterPro" id="IPR011527">
    <property type="entry name" value="ABC1_TM_dom"/>
</dbReference>
<organism evidence="10 11">
    <name type="scientific">Acinetobacter shaoyimingii</name>
    <dbReference type="NCBI Taxonomy" id="2715164"/>
    <lineage>
        <taxon>Bacteria</taxon>
        <taxon>Pseudomonadati</taxon>
        <taxon>Pseudomonadota</taxon>
        <taxon>Gammaproteobacteria</taxon>
        <taxon>Moraxellales</taxon>
        <taxon>Moraxellaceae</taxon>
        <taxon>Acinetobacter</taxon>
    </lineage>
</organism>
<evidence type="ECO:0000256" key="7">
    <source>
        <dbReference type="SAM" id="Phobius"/>
    </source>
</evidence>
<dbReference type="RefSeq" id="WP_166222633.1">
    <property type="nucleotide sequence ID" value="NZ_CP049801.1"/>
</dbReference>
<dbReference type="SUPFAM" id="SSF52540">
    <property type="entry name" value="P-loop containing nucleoside triphosphate hydrolases"/>
    <property type="match status" value="1"/>
</dbReference>
<evidence type="ECO:0000256" key="6">
    <source>
        <dbReference type="ARBA" id="ARBA00023136"/>
    </source>
</evidence>
<evidence type="ECO:0000256" key="1">
    <source>
        <dbReference type="ARBA" id="ARBA00004651"/>
    </source>
</evidence>
<feature type="domain" description="ABC transmembrane type-1" evidence="9">
    <location>
        <begin position="3"/>
        <end position="295"/>
    </location>
</feature>
<dbReference type="InterPro" id="IPR003593">
    <property type="entry name" value="AAA+_ATPase"/>
</dbReference>
<dbReference type="PROSITE" id="PS50929">
    <property type="entry name" value="ABC_TM1F"/>
    <property type="match status" value="1"/>
</dbReference>
<evidence type="ECO:0000259" key="8">
    <source>
        <dbReference type="PROSITE" id="PS50893"/>
    </source>
</evidence>